<organism evidence="1 2">
    <name type="scientific">Laodelphax striatellus</name>
    <name type="common">Small brown planthopper</name>
    <name type="synonym">Delphax striatella</name>
    <dbReference type="NCBI Taxonomy" id="195883"/>
    <lineage>
        <taxon>Eukaryota</taxon>
        <taxon>Metazoa</taxon>
        <taxon>Ecdysozoa</taxon>
        <taxon>Arthropoda</taxon>
        <taxon>Hexapoda</taxon>
        <taxon>Insecta</taxon>
        <taxon>Pterygota</taxon>
        <taxon>Neoptera</taxon>
        <taxon>Paraneoptera</taxon>
        <taxon>Hemiptera</taxon>
        <taxon>Auchenorrhyncha</taxon>
        <taxon>Fulgoroidea</taxon>
        <taxon>Delphacidae</taxon>
        <taxon>Criomorphinae</taxon>
        <taxon>Laodelphax</taxon>
    </lineage>
</organism>
<dbReference type="Proteomes" id="UP000291343">
    <property type="component" value="Unassembled WGS sequence"/>
</dbReference>
<keyword evidence="2" id="KW-1185">Reference proteome</keyword>
<proteinExistence type="predicted"/>
<comment type="caution">
    <text evidence="1">The sequence shown here is derived from an EMBL/GenBank/DDBJ whole genome shotgun (WGS) entry which is preliminary data.</text>
</comment>
<evidence type="ECO:0000313" key="1">
    <source>
        <dbReference type="EMBL" id="RZF45802.1"/>
    </source>
</evidence>
<name>A0A482XJ54_LAOST</name>
<dbReference type="EMBL" id="QKKF02008073">
    <property type="protein sequence ID" value="RZF45802.1"/>
    <property type="molecule type" value="Genomic_DNA"/>
</dbReference>
<accession>A0A482XJ54</accession>
<dbReference type="InParanoid" id="A0A482XJ54"/>
<dbReference type="AlphaFoldDB" id="A0A482XJ54"/>
<reference evidence="1 2" key="1">
    <citation type="journal article" date="2017" name="Gigascience">
        <title>Genome sequence of the small brown planthopper, Laodelphax striatellus.</title>
        <authorList>
            <person name="Zhu J."/>
            <person name="Jiang F."/>
            <person name="Wang X."/>
            <person name="Yang P."/>
            <person name="Bao Y."/>
            <person name="Zhao W."/>
            <person name="Wang W."/>
            <person name="Lu H."/>
            <person name="Wang Q."/>
            <person name="Cui N."/>
            <person name="Li J."/>
            <person name="Chen X."/>
            <person name="Luo L."/>
            <person name="Yu J."/>
            <person name="Kang L."/>
            <person name="Cui F."/>
        </authorList>
    </citation>
    <scope>NUCLEOTIDE SEQUENCE [LARGE SCALE GENOMIC DNA]</scope>
    <source>
        <strain evidence="1">Lst14</strain>
    </source>
</reference>
<gene>
    <name evidence="1" type="ORF">LSTR_LSTR014394</name>
</gene>
<evidence type="ECO:0000313" key="2">
    <source>
        <dbReference type="Proteomes" id="UP000291343"/>
    </source>
</evidence>
<sequence>MYRLASRSIESDKLQGDWHALAGRNRCSQRSAIMEKREGREEVGASRSKSLTTLLARRPDTISAFGRPHAVNIKRAPRPPLG</sequence>
<protein>
    <submittedName>
        <fullName evidence="1">Uncharacterized protein</fullName>
    </submittedName>
</protein>